<reference evidence="2 3" key="2">
    <citation type="submission" date="2019-01" db="EMBL/GenBank/DDBJ databases">
        <title>The decoding of complex shrimp genome reveals the adaptation for benthos swimmer, frequently molting mechanism and breeding impact on genome.</title>
        <authorList>
            <person name="Sun Y."/>
            <person name="Gao Y."/>
            <person name="Yu Y."/>
        </authorList>
    </citation>
    <scope>NUCLEOTIDE SEQUENCE [LARGE SCALE GENOMIC DNA]</scope>
    <source>
        <tissue evidence="2">Muscle</tissue>
    </source>
</reference>
<dbReference type="EMBL" id="QCYY01002917">
    <property type="protein sequence ID" value="ROT66604.1"/>
    <property type="molecule type" value="Genomic_DNA"/>
</dbReference>
<keyword evidence="3" id="KW-1185">Reference proteome</keyword>
<feature type="compositionally biased region" description="Polar residues" evidence="1">
    <location>
        <begin position="342"/>
        <end position="354"/>
    </location>
</feature>
<feature type="compositionally biased region" description="Low complexity" evidence="1">
    <location>
        <begin position="10"/>
        <end position="19"/>
    </location>
</feature>
<reference evidence="2 3" key="1">
    <citation type="submission" date="2018-04" db="EMBL/GenBank/DDBJ databases">
        <authorList>
            <person name="Zhang X."/>
            <person name="Yuan J."/>
            <person name="Li F."/>
            <person name="Xiang J."/>
        </authorList>
    </citation>
    <scope>NUCLEOTIDE SEQUENCE [LARGE SCALE GENOMIC DNA]</scope>
    <source>
        <tissue evidence="2">Muscle</tissue>
    </source>
</reference>
<comment type="caution">
    <text evidence="2">The sequence shown here is derived from an EMBL/GenBank/DDBJ whole genome shotgun (WGS) entry which is preliminary data.</text>
</comment>
<proteinExistence type="predicted"/>
<gene>
    <name evidence="2" type="ORF">C7M84_015403</name>
</gene>
<feature type="region of interest" description="Disordered" evidence="1">
    <location>
        <begin position="214"/>
        <end position="377"/>
    </location>
</feature>
<evidence type="ECO:0000313" key="2">
    <source>
        <dbReference type="EMBL" id="ROT66604.1"/>
    </source>
</evidence>
<feature type="compositionally biased region" description="Polar residues" evidence="1">
    <location>
        <begin position="241"/>
        <end position="250"/>
    </location>
</feature>
<dbReference type="OrthoDB" id="5371837at2759"/>
<feature type="compositionally biased region" description="Basic and acidic residues" evidence="1">
    <location>
        <begin position="41"/>
        <end position="51"/>
    </location>
</feature>
<accession>A0A3R7QGF8</accession>
<name>A0A3R7QGF8_PENVA</name>
<dbReference type="Proteomes" id="UP000283509">
    <property type="component" value="Unassembled WGS sequence"/>
</dbReference>
<feature type="compositionally biased region" description="Low complexity" evidence="1">
    <location>
        <begin position="306"/>
        <end position="315"/>
    </location>
</feature>
<feature type="compositionally biased region" description="Low complexity" evidence="1">
    <location>
        <begin position="99"/>
        <end position="113"/>
    </location>
</feature>
<feature type="compositionally biased region" description="Basic and acidic residues" evidence="1">
    <location>
        <begin position="20"/>
        <end position="31"/>
    </location>
</feature>
<evidence type="ECO:0000313" key="3">
    <source>
        <dbReference type="Proteomes" id="UP000283509"/>
    </source>
</evidence>
<feature type="region of interest" description="Disordered" evidence="1">
    <location>
        <begin position="1"/>
        <end position="67"/>
    </location>
</feature>
<feature type="compositionally biased region" description="Basic and acidic residues" evidence="1">
    <location>
        <begin position="316"/>
        <end position="330"/>
    </location>
</feature>
<dbReference type="AlphaFoldDB" id="A0A3R7QGF8"/>
<sequence length="679" mass="73961">MDAAPVSPKSDTSLSAKSDVSSKDVSKKLTDKVPLSPKSDASLKSDTDKSDMLTTKGKVKAEMPSESVKVTQPYLDSGVSEEPVYAMLKAERAEIVTVSPDTTPGSTPLSPTSREVGAPFPVTSSFTTAAVQREKSDVMTSSIYEETTATFTEDITDAMATSVHGGFDIMTSSMYEPSEDLMSSSMYGEDFITHGVLDEDTKYTLQESTVALTKTDKPGDMMSASMYGTLAGDDLQKSTDETLPSVSRSKTQLDDQKSTPYTESPRSDLSSDAHHMPSMSPRSDGYEAELSGQFEGRDEDQPPASPRSDISSISDIVRREQKHPVTEKSMMETSMVVMDSGRSMSPKSDTTSIVSAEPAEMVRTYDEPSDSETVSTKTVIRRTIVSGEPTETVETIDEPSETESITKRIVRTVVTEGDPTEYTETYEEPTDSETITTRRIVRRVIVHEGEPVETVESFEEPDSDTVTTKIIKTIDGVEPSEMEEVYDEPTDSKTVTTRRIVKRTIISGGEPTESIETVEEPSETTTRTIIRRTIVSGGEPTETVETVEEPSESASVTRTTIKRTIISGSEPSETVETMEEPSESGTVTKRTIIRRTIVSGGEPVETVETVEGPSESESVTRTTVKRTIISGSEPSETVETMEEPSESGTVTKRTIISGEPVETVETVDLRNLNLLQEPL</sequence>
<feature type="compositionally biased region" description="Basic and acidic residues" evidence="1">
    <location>
        <begin position="265"/>
        <end position="275"/>
    </location>
</feature>
<evidence type="ECO:0000256" key="1">
    <source>
        <dbReference type="SAM" id="MobiDB-lite"/>
    </source>
</evidence>
<organism evidence="2 3">
    <name type="scientific">Penaeus vannamei</name>
    <name type="common">Whiteleg shrimp</name>
    <name type="synonym">Litopenaeus vannamei</name>
    <dbReference type="NCBI Taxonomy" id="6689"/>
    <lineage>
        <taxon>Eukaryota</taxon>
        <taxon>Metazoa</taxon>
        <taxon>Ecdysozoa</taxon>
        <taxon>Arthropoda</taxon>
        <taxon>Crustacea</taxon>
        <taxon>Multicrustacea</taxon>
        <taxon>Malacostraca</taxon>
        <taxon>Eumalacostraca</taxon>
        <taxon>Eucarida</taxon>
        <taxon>Decapoda</taxon>
        <taxon>Dendrobranchiata</taxon>
        <taxon>Penaeoidea</taxon>
        <taxon>Penaeidae</taxon>
        <taxon>Penaeus</taxon>
    </lineage>
</organism>
<feature type="region of interest" description="Disordered" evidence="1">
    <location>
        <begin position="96"/>
        <end position="120"/>
    </location>
</feature>
<protein>
    <submittedName>
        <fullName evidence="2">Uncharacterized protein</fullName>
    </submittedName>
</protein>